<keyword evidence="2" id="KW-1185">Reference proteome</keyword>
<gene>
    <name evidence="1" type="ORF">QE364_001480</name>
</gene>
<proteinExistence type="predicted"/>
<sequence length="260" mass="27423">MLLLLPPSECKSAPTRGKPLDLGSLSFPVLTPGREEVLDALVGLCSAGADAAAAAAVLGLGPTQTELVARNAGLRTAPTARAEQIYTGVVYDALDAASLDAAARRRLRRVAVTSSVFGLVRLADRIPSYRLSGDTTLPGLGPVAAHWRRHLGEAVAEGVGSGVLVDLRSGTYAAFWRPEGDVARRTVTVRVLHEHQGARKVVSHFNKATKGRIVRAVLTDGGTPRTPQAFAAQLRDLGWYVEEGAPTPRGTQLDVVVAEL</sequence>
<comment type="caution">
    <text evidence="1">The sequence shown here is derived from an EMBL/GenBank/DDBJ whole genome shotgun (WGS) entry which is preliminary data.</text>
</comment>
<accession>A0ACC6IGA2</accession>
<evidence type="ECO:0000313" key="1">
    <source>
        <dbReference type="EMBL" id="MDR6209780.1"/>
    </source>
</evidence>
<reference evidence="1" key="1">
    <citation type="submission" date="2023-08" db="EMBL/GenBank/DDBJ databases">
        <title>Functional and genomic diversity of the sorghum phyllosphere microbiome.</title>
        <authorList>
            <person name="Shade A."/>
        </authorList>
    </citation>
    <scope>NUCLEOTIDE SEQUENCE</scope>
    <source>
        <strain evidence="1">SORGH_AS_0885</strain>
    </source>
</reference>
<dbReference type="EMBL" id="JAVIZJ010000003">
    <property type="protein sequence ID" value="MDR6209780.1"/>
    <property type="molecule type" value="Genomic_DNA"/>
</dbReference>
<organism evidence="1 2">
    <name type="scientific">Nocardioides zeae</name>
    <dbReference type="NCBI Taxonomy" id="1457234"/>
    <lineage>
        <taxon>Bacteria</taxon>
        <taxon>Bacillati</taxon>
        <taxon>Actinomycetota</taxon>
        <taxon>Actinomycetes</taxon>
        <taxon>Propionibacteriales</taxon>
        <taxon>Nocardioidaceae</taxon>
        <taxon>Nocardioides</taxon>
    </lineage>
</organism>
<evidence type="ECO:0000313" key="2">
    <source>
        <dbReference type="Proteomes" id="UP001261666"/>
    </source>
</evidence>
<protein>
    <submittedName>
        <fullName evidence="1">Cytoplasmic iron level regulating protein YaaA (DUF328/UPF0246 family)</fullName>
    </submittedName>
</protein>
<name>A0ACC6IGA2_9ACTN</name>
<dbReference type="Proteomes" id="UP001261666">
    <property type="component" value="Unassembled WGS sequence"/>
</dbReference>